<organism evidence="2 3">
    <name type="scientific">Saponaria officinalis</name>
    <name type="common">Common soapwort</name>
    <name type="synonym">Lychnis saponaria</name>
    <dbReference type="NCBI Taxonomy" id="3572"/>
    <lineage>
        <taxon>Eukaryota</taxon>
        <taxon>Viridiplantae</taxon>
        <taxon>Streptophyta</taxon>
        <taxon>Embryophyta</taxon>
        <taxon>Tracheophyta</taxon>
        <taxon>Spermatophyta</taxon>
        <taxon>Magnoliopsida</taxon>
        <taxon>eudicotyledons</taxon>
        <taxon>Gunneridae</taxon>
        <taxon>Pentapetalae</taxon>
        <taxon>Caryophyllales</taxon>
        <taxon>Caryophyllaceae</taxon>
        <taxon>Caryophylleae</taxon>
        <taxon>Saponaria</taxon>
    </lineage>
</organism>
<dbReference type="Pfam" id="PF12274">
    <property type="entry name" value="DUF3615"/>
    <property type="match status" value="1"/>
</dbReference>
<dbReference type="Proteomes" id="UP001443914">
    <property type="component" value="Unassembled WGS sequence"/>
</dbReference>
<evidence type="ECO:0000313" key="3">
    <source>
        <dbReference type="Proteomes" id="UP001443914"/>
    </source>
</evidence>
<dbReference type="EMBL" id="JBDFQZ010000011">
    <property type="protein sequence ID" value="KAK9676640.1"/>
    <property type="molecule type" value="Genomic_DNA"/>
</dbReference>
<evidence type="ECO:0000313" key="2">
    <source>
        <dbReference type="EMBL" id="KAK9676640.1"/>
    </source>
</evidence>
<dbReference type="AlphaFoldDB" id="A0AAW1HJQ2"/>
<proteinExistence type="predicted"/>
<sequence length="109" mass="12226">MADYELVEPMAVSYIFAWGCWARMNFKAKRKDADDSSTAIYFAELSVPDEEVTCLAKLDIDLAADNGAYKYCGYCHLDPEEKKEISIGGYGTVYHPVDANWKLGGRPED</sequence>
<gene>
    <name evidence="2" type="ORF">RND81_11G090500</name>
</gene>
<accession>A0AAW1HJQ2</accession>
<name>A0AAW1HJQ2_SAPOF</name>
<evidence type="ECO:0000259" key="1">
    <source>
        <dbReference type="Pfam" id="PF12274"/>
    </source>
</evidence>
<dbReference type="InterPro" id="IPR022059">
    <property type="entry name" value="DUF3615"/>
</dbReference>
<keyword evidence="3" id="KW-1185">Reference proteome</keyword>
<protein>
    <recommendedName>
        <fullName evidence="1">DUF3615 domain-containing protein</fullName>
    </recommendedName>
</protein>
<comment type="caution">
    <text evidence="2">The sequence shown here is derived from an EMBL/GenBank/DDBJ whole genome shotgun (WGS) entry which is preliminary data.</text>
</comment>
<reference evidence="2" key="1">
    <citation type="submission" date="2024-03" db="EMBL/GenBank/DDBJ databases">
        <title>WGS assembly of Saponaria officinalis var. Norfolk2.</title>
        <authorList>
            <person name="Jenkins J."/>
            <person name="Shu S."/>
            <person name="Grimwood J."/>
            <person name="Barry K."/>
            <person name="Goodstein D."/>
            <person name="Schmutz J."/>
            <person name="Leebens-Mack J."/>
            <person name="Osbourn A."/>
        </authorList>
    </citation>
    <scope>NUCLEOTIDE SEQUENCE [LARGE SCALE GENOMIC DNA]</scope>
    <source>
        <strain evidence="2">JIC</strain>
    </source>
</reference>
<feature type="domain" description="DUF3615" evidence="1">
    <location>
        <begin position="3"/>
        <end position="76"/>
    </location>
</feature>